<reference evidence="7 8" key="1">
    <citation type="submission" date="2017-04" db="EMBL/GenBank/DDBJ databases">
        <authorList>
            <person name="Afonso C.L."/>
            <person name="Miller P.J."/>
            <person name="Scott M.A."/>
            <person name="Spackman E."/>
            <person name="Goraichik I."/>
            <person name="Dimitrov K.M."/>
            <person name="Suarez D.L."/>
            <person name="Swayne D.E."/>
        </authorList>
    </citation>
    <scope>NUCLEOTIDE SEQUENCE [LARGE SCALE GENOMIC DNA]</scope>
    <source>
        <strain evidence="7 8">USBA 355</strain>
    </source>
</reference>
<organism evidence="7 8">
    <name type="scientific">Tistlia consotensis USBA 355</name>
    <dbReference type="NCBI Taxonomy" id="560819"/>
    <lineage>
        <taxon>Bacteria</taxon>
        <taxon>Pseudomonadati</taxon>
        <taxon>Pseudomonadota</taxon>
        <taxon>Alphaproteobacteria</taxon>
        <taxon>Rhodospirillales</taxon>
        <taxon>Rhodovibrionaceae</taxon>
        <taxon>Tistlia</taxon>
    </lineage>
</organism>
<dbReference type="GO" id="GO:0000976">
    <property type="term" value="F:transcription cis-regulatory region binding"/>
    <property type="evidence" value="ECO:0007669"/>
    <property type="project" value="TreeGrafter"/>
</dbReference>
<dbReference type="Pfam" id="PF14246">
    <property type="entry name" value="TetR_C_7"/>
    <property type="match status" value="1"/>
</dbReference>
<gene>
    <name evidence="7" type="ORF">SAMN05428998_105116</name>
</gene>
<dbReference type="EMBL" id="FWZX01000005">
    <property type="protein sequence ID" value="SMF12877.1"/>
    <property type="molecule type" value="Genomic_DNA"/>
</dbReference>
<keyword evidence="2 4" id="KW-0238">DNA-binding</keyword>
<accession>A0A1Y6BJ12</accession>
<dbReference type="Pfam" id="PF00440">
    <property type="entry name" value="TetR_N"/>
    <property type="match status" value="1"/>
</dbReference>
<evidence type="ECO:0000259" key="6">
    <source>
        <dbReference type="PROSITE" id="PS50977"/>
    </source>
</evidence>
<keyword evidence="1" id="KW-0805">Transcription regulation</keyword>
<dbReference type="InterPro" id="IPR001647">
    <property type="entry name" value="HTH_TetR"/>
</dbReference>
<evidence type="ECO:0000256" key="5">
    <source>
        <dbReference type="SAM" id="MobiDB-lite"/>
    </source>
</evidence>
<name>A0A1Y6BJ12_9PROT</name>
<dbReference type="PRINTS" id="PR00455">
    <property type="entry name" value="HTHTETR"/>
</dbReference>
<dbReference type="Proteomes" id="UP000192917">
    <property type="component" value="Unassembled WGS sequence"/>
</dbReference>
<dbReference type="InterPro" id="IPR023772">
    <property type="entry name" value="DNA-bd_HTH_TetR-type_CS"/>
</dbReference>
<proteinExistence type="predicted"/>
<dbReference type="AlphaFoldDB" id="A0A1Y6BJ12"/>
<keyword evidence="3" id="KW-0804">Transcription</keyword>
<protein>
    <submittedName>
        <fullName evidence="7">Transcriptional regulator, TetR family</fullName>
    </submittedName>
</protein>
<sequence>MESVTKDGPARSVEEAKSGEASARRGRLAAGEDPAKRAQILAGAERVFNSVGFDAASMNDITREAGVSKATVYVYFSSKEELFAELAEAQRCQHRDELLAAFENHPDVESALLHLGKVMLRKVTSDWAISAQRIVIGVTNRMPEIGRRFYEGGPKIAQQRLAEFLRRKSESGELDVPDPEVAARQLLDLCVSGLMRRRLYAVESEPPSDEQIARYVGAGVEVFMKAYGPKR</sequence>
<dbReference type="GO" id="GO:0003700">
    <property type="term" value="F:DNA-binding transcription factor activity"/>
    <property type="evidence" value="ECO:0007669"/>
    <property type="project" value="TreeGrafter"/>
</dbReference>
<dbReference type="FunFam" id="1.10.10.60:FF:000141">
    <property type="entry name" value="TetR family transcriptional regulator"/>
    <property type="match status" value="1"/>
</dbReference>
<dbReference type="PROSITE" id="PS01081">
    <property type="entry name" value="HTH_TETR_1"/>
    <property type="match status" value="1"/>
</dbReference>
<feature type="compositionally biased region" description="Basic and acidic residues" evidence="5">
    <location>
        <begin position="1"/>
        <end position="18"/>
    </location>
</feature>
<evidence type="ECO:0000256" key="2">
    <source>
        <dbReference type="ARBA" id="ARBA00023125"/>
    </source>
</evidence>
<dbReference type="Gene3D" id="1.10.357.10">
    <property type="entry name" value="Tetracycline Repressor, domain 2"/>
    <property type="match status" value="1"/>
</dbReference>
<dbReference type="PANTHER" id="PTHR30055:SF146">
    <property type="entry name" value="HTH-TYPE TRANSCRIPTIONAL DUAL REGULATOR CECR"/>
    <property type="match status" value="1"/>
</dbReference>
<evidence type="ECO:0000313" key="8">
    <source>
        <dbReference type="Proteomes" id="UP000192917"/>
    </source>
</evidence>
<dbReference type="InterPro" id="IPR036271">
    <property type="entry name" value="Tet_transcr_reg_TetR-rel_C_sf"/>
</dbReference>
<dbReference type="STRING" id="560819.SAMN05428998_105116"/>
<dbReference type="InterPro" id="IPR050109">
    <property type="entry name" value="HTH-type_TetR-like_transc_reg"/>
</dbReference>
<evidence type="ECO:0000256" key="1">
    <source>
        <dbReference type="ARBA" id="ARBA00023015"/>
    </source>
</evidence>
<evidence type="ECO:0000313" key="7">
    <source>
        <dbReference type="EMBL" id="SMF12877.1"/>
    </source>
</evidence>
<dbReference type="RefSeq" id="WP_085122130.1">
    <property type="nucleotide sequence ID" value="NZ_FWZX01000005.1"/>
</dbReference>
<evidence type="ECO:0000256" key="3">
    <source>
        <dbReference type="ARBA" id="ARBA00023163"/>
    </source>
</evidence>
<feature type="DNA-binding region" description="H-T-H motif" evidence="4">
    <location>
        <begin position="57"/>
        <end position="76"/>
    </location>
</feature>
<dbReference type="Gene3D" id="1.10.10.60">
    <property type="entry name" value="Homeodomain-like"/>
    <property type="match status" value="1"/>
</dbReference>
<dbReference type="SUPFAM" id="SSF48498">
    <property type="entry name" value="Tetracyclin repressor-like, C-terminal domain"/>
    <property type="match status" value="1"/>
</dbReference>
<dbReference type="PROSITE" id="PS50977">
    <property type="entry name" value="HTH_TETR_2"/>
    <property type="match status" value="1"/>
</dbReference>
<feature type="region of interest" description="Disordered" evidence="5">
    <location>
        <begin position="1"/>
        <end position="31"/>
    </location>
</feature>
<dbReference type="InterPro" id="IPR009057">
    <property type="entry name" value="Homeodomain-like_sf"/>
</dbReference>
<feature type="domain" description="HTH tetR-type" evidence="6">
    <location>
        <begin position="34"/>
        <end position="94"/>
    </location>
</feature>
<keyword evidence="8" id="KW-1185">Reference proteome</keyword>
<dbReference type="InterPro" id="IPR039536">
    <property type="entry name" value="TetR_C_Proteobacteria"/>
</dbReference>
<evidence type="ECO:0000256" key="4">
    <source>
        <dbReference type="PROSITE-ProRule" id="PRU00335"/>
    </source>
</evidence>
<dbReference type="PANTHER" id="PTHR30055">
    <property type="entry name" value="HTH-TYPE TRANSCRIPTIONAL REGULATOR RUTR"/>
    <property type="match status" value="1"/>
</dbReference>
<dbReference type="SUPFAM" id="SSF46689">
    <property type="entry name" value="Homeodomain-like"/>
    <property type="match status" value="1"/>
</dbReference>